<dbReference type="GO" id="GO:0051607">
    <property type="term" value="P:defense response to virus"/>
    <property type="evidence" value="ECO:0007669"/>
    <property type="project" value="UniProtKB-KW"/>
</dbReference>
<evidence type="ECO:0000256" key="6">
    <source>
        <dbReference type="ARBA" id="ARBA00022806"/>
    </source>
</evidence>
<keyword evidence="7" id="KW-0067">ATP-binding</keyword>
<comment type="caution">
    <text evidence="10">The sequence shown here is derived from an EMBL/GenBank/DDBJ whole genome shotgun (WGS) entry which is preliminary data.</text>
</comment>
<proteinExistence type="inferred from homology"/>
<name>A0A4Y4F7I0_9GAMM</name>
<evidence type="ECO:0000256" key="1">
    <source>
        <dbReference type="ARBA" id="ARBA00006847"/>
    </source>
</evidence>
<gene>
    <name evidence="10" type="ORF">HHA01_27610</name>
</gene>
<dbReference type="Pfam" id="PF22590">
    <property type="entry name" value="Cas3-like_C_2"/>
    <property type="match status" value="1"/>
</dbReference>
<evidence type="ECO:0000313" key="11">
    <source>
        <dbReference type="Proteomes" id="UP000319812"/>
    </source>
</evidence>
<accession>A0A4Y4F7I0</accession>
<dbReference type="InterPro" id="IPR013395">
    <property type="entry name" value="CRISPR-assoc_Cas3_yers"/>
</dbReference>
<keyword evidence="3" id="KW-0479">Metal-binding</keyword>
<dbReference type="InterPro" id="IPR048824">
    <property type="entry name" value="Cas3-like_C"/>
</dbReference>
<comment type="similarity">
    <text evidence="1">In the N-terminal section; belongs to the CRISPR-associated nuclease Cas3-HD family.</text>
</comment>
<feature type="domain" description="HD Cas3-type" evidence="9">
    <location>
        <begin position="102"/>
        <end position="329"/>
    </location>
</feature>
<evidence type="ECO:0000256" key="3">
    <source>
        <dbReference type="ARBA" id="ARBA00022723"/>
    </source>
</evidence>
<dbReference type="Pfam" id="PF21802">
    <property type="entry name" value="Cas3-like_C"/>
    <property type="match status" value="1"/>
</dbReference>
<dbReference type="InterPro" id="IPR048823">
    <property type="entry name" value="Cas3_I-F_Cas2"/>
</dbReference>
<evidence type="ECO:0000259" key="9">
    <source>
        <dbReference type="PROSITE" id="PS51643"/>
    </source>
</evidence>
<dbReference type="Proteomes" id="UP000319812">
    <property type="component" value="Unassembled WGS sequence"/>
</dbReference>
<protein>
    <submittedName>
        <fullName evidence="10">Type I-F CRISPR-associated helicase Cas3</fullName>
    </submittedName>
</protein>
<dbReference type="GO" id="GO:0046872">
    <property type="term" value="F:metal ion binding"/>
    <property type="evidence" value="ECO:0007669"/>
    <property type="project" value="UniProtKB-KW"/>
</dbReference>
<keyword evidence="6" id="KW-0347">Helicase</keyword>
<sequence>MNVLLVSQCNKNALKETRRILDQFAERRGERTWQTPITLEGLNTLRKLLRKTARKNTAVACHWIRGHDHSELMWVVGDAKRFNVQGATPTNTTRRNILRSEDENDWHSGQHIHLLASMAAMFHDLGKASQAFQDRLHGRLEGRNLYRHEWVSLRLLQAFVGQDDDASWLARLEQPTAEDDDCWLERLIRDGVDEKASESAPFNELPPLAAAIGWLIVSHHRLPALPAFDEAGAQKWVGARANLNTGSLPELPQAITAAWNERVTPSDAEDATSYWHFPHGLPVTEESWRKRSQRLARQLQRLRIEPAPLESPYVMHLARLSLMLADHHYSGLTDQGRLSGQWSRKLYANTASYHGKRQLSQPLIEHLIGVTRSVGEITHHLPSVEAALPRIARHKGFKARSRDARFRWQDKAFDMAVGLRDTSYKQGFFGVNMASTGCGKTIANGRILYALNNPETGARFTIALGLRTLTLQTGQAYRERLGLGNDDLAIRVGGAASRTLFEHQQFENQQRNYGGSDSRAELLDEQTHVHFEGHVGEHPVLSKAVADPHAQALINAPVVVCTVDHLMPATESLRGGHQISPMLRLMSGDLVLDEPDDFDIDDLPALTRLVHWTGMLGSRVLLSSATLPPSLVRGLYDAYRSGRAEYQQHRGMPGEPVNPVCAWFDEHGCTNSNCEGGEAFEAAHHEFARRRANRLGKQAPARRGRIVSLSASNAHPDTIHPAVAETLLREALSLHEQHHSTDPHSGKRVSFGLMRMANIEPLVAVAQAFYRSEIPEGYQVHLCVYHSQYPLLLRSRLEARLDNALDRRDENAVFDIPDIRSRLDLNEAPDQLFLVLGSPVTEVGRDHDYDWAIVEPSSMRSIIQLAGRVRRHRPGEVDAANMALLDANVKQLKRERPAFNHPGFETEQRWRLAQHRLETLLRTGEVDHIDSRPRLLPVESLEPTQRLVDLEHARLASLMVEGGMPAAGQRRRRRRGEPEQTELGAYLFYRVSGVTLGAVPMQQQPFREDNEADSEFVLLPDETEENFGFWRSDRQVSEERLVPVETELDRLPDEAIDNPRVTPWNEPDYLAALAEQAEAMGVGIERCAHRFGRIRLKTNRAPQGWHFHPALGLVRKK</sequence>
<evidence type="ECO:0000313" key="10">
    <source>
        <dbReference type="EMBL" id="GED23784.1"/>
    </source>
</evidence>
<dbReference type="Pfam" id="PF21384">
    <property type="entry name" value="Cas3_I-F_Cas2"/>
    <property type="match status" value="1"/>
</dbReference>
<dbReference type="GO" id="GO:0004386">
    <property type="term" value="F:helicase activity"/>
    <property type="evidence" value="ECO:0007669"/>
    <property type="project" value="UniProtKB-KW"/>
</dbReference>
<dbReference type="GO" id="GO:0005524">
    <property type="term" value="F:ATP binding"/>
    <property type="evidence" value="ECO:0007669"/>
    <property type="project" value="UniProtKB-KW"/>
</dbReference>
<evidence type="ECO:0000256" key="5">
    <source>
        <dbReference type="ARBA" id="ARBA00022801"/>
    </source>
</evidence>
<reference evidence="10 11" key="1">
    <citation type="submission" date="2019-06" db="EMBL/GenBank/DDBJ databases">
        <title>Whole genome shotgun sequence of Halomonas halmophila NBRC 15537.</title>
        <authorList>
            <person name="Hosoyama A."/>
            <person name="Uohara A."/>
            <person name="Ohji S."/>
            <person name="Ichikawa N."/>
        </authorList>
    </citation>
    <scope>NUCLEOTIDE SEQUENCE [LARGE SCALE GENOMIC DNA]</scope>
    <source>
        <strain evidence="10 11">NBRC 15537</strain>
    </source>
</reference>
<evidence type="ECO:0000256" key="2">
    <source>
        <dbReference type="ARBA" id="ARBA00009046"/>
    </source>
</evidence>
<keyword evidence="4" id="KW-0547">Nucleotide-binding</keyword>
<dbReference type="Gene3D" id="1.10.3210.30">
    <property type="match status" value="1"/>
</dbReference>
<evidence type="ECO:0000256" key="4">
    <source>
        <dbReference type="ARBA" id="ARBA00022741"/>
    </source>
</evidence>
<dbReference type="InterPro" id="IPR038257">
    <property type="entry name" value="CRISPR-assoc_Cas3_HD_sf"/>
</dbReference>
<dbReference type="InterPro" id="IPR027417">
    <property type="entry name" value="P-loop_NTPase"/>
</dbReference>
<dbReference type="RefSeq" id="WP_141321788.1">
    <property type="nucleotide sequence ID" value="NZ_BJOC01000050.1"/>
</dbReference>
<dbReference type="InterPro" id="IPR054712">
    <property type="entry name" value="Cas3-like_dom"/>
</dbReference>
<dbReference type="GO" id="GO:0016787">
    <property type="term" value="F:hydrolase activity"/>
    <property type="evidence" value="ECO:0007669"/>
    <property type="project" value="UniProtKB-KW"/>
</dbReference>
<evidence type="ECO:0000256" key="8">
    <source>
        <dbReference type="ARBA" id="ARBA00023118"/>
    </source>
</evidence>
<dbReference type="SUPFAM" id="SSF52540">
    <property type="entry name" value="P-loop containing nucleoside triphosphate hydrolases"/>
    <property type="match status" value="1"/>
</dbReference>
<comment type="similarity">
    <text evidence="2">In the central section; belongs to the CRISPR-associated helicase Cas3 family.</text>
</comment>
<keyword evidence="5" id="KW-0378">Hydrolase</keyword>
<dbReference type="InterPro" id="IPR006483">
    <property type="entry name" value="CRISPR-assoc_Cas3_HD"/>
</dbReference>
<dbReference type="PROSITE" id="PS51643">
    <property type="entry name" value="HD_CAS3"/>
    <property type="match status" value="1"/>
</dbReference>
<organism evidence="10 11">
    <name type="scientific">Halomonas halmophila</name>
    <dbReference type="NCBI Taxonomy" id="252"/>
    <lineage>
        <taxon>Bacteria</taxon>
        <taxon>Pseudomonadati</taxon>
        <taxon>Pseudomonadota</taxon>
        <taxon>Gammaproteobacteria</taxon>
        <taxon>Oceanospirillales</taxon>
        <taxon>Halomonadaceae</taxon>
        <taxon>Halomonas</taxon>
    </lineage>
</organism>
<keyword evidence="8" id="KW-0051">Antiviral defense</keyword>
<dbReference type="NCBIfam" id="TIGR02562">
    <property type="entry name" value="cas3_yersinia"/>
    <property type="match status" value="1"/>
</dbReference>
<dbReference type="EMBL" id="BJOC01000050">
    <property type="protein sequence ID" value="GED23784.1"/>
    <property type="molecule type" value="Genomic_DNA"/>
</dbReference>
<keyword evidence="11" id="KW-1185">Reference proteome</keyword>
<dbReference type="AlphaFoldDB" id="A0A4Y4F7I0"/>
<evidence type="ECO:0000256" key="7">
    <source>
        <dbReference type="ARBA" id="ARBA00022840"/>
    </source>
</evidence>
<dbReference type="OrthoDB" id="220028at2"/>